<evidence type="ECO:0000313" key="2">
    <source>
        <dbReference type="Proteomes" id="UP000215002"/>
    </source>
</evidence>
<dbReference type="PROSITE" id="PS51257">
    <property type="entry name" value="PROKAR_LIPOPROTEIN"/>
    <property type="match status" value="1"/>
</dbReference>
<proteinExistence type="predicted"/>
<sequence length="130" mass="14163">MKRILSIIGCVIVLAASSCTKKYITPNPNQTILLTVKSAAWTTTDGGKTYSAIIDAPEIDSYFNDHGGVLVYFSFTDGVYEQVPEVYQGISYSYTHNQGSIALYAQSSDGITPITRPDDTTVKLLLIESN</sequence>
<evidence type="ECO:0000313" key="1">
    <source>
        <dbReference type="EMBL" id="ASU36000.1"/>
    </source>
</evidence>
<dbReference type="AlphaFoldDB" id="A0A223P1U5"/>
<protein>
    <submittedName>
        <fullName evidence="1">Uncharacterized protein</fullName>
    </submittedName>
</protein>
<gene>
    <name evidence="1" type="ORF">MuYL_4115</name>
</gene>
<keyword evidence="2" id="KW-1185">Reference proteome</keyword>
<accession>A0A223P1U5</accession>
<dbReference type="EMBL" id="CP022743">
    <property type="protein sequence ID" value="ASU36000.1"/>
    <property type="molecule type" value="Genomic_DNA"/>
</dbReference>
<dbReference type="KEGG" id="muc:MuYL_4115"/>
<dbReference type="RefSeq" id="WP_094572085.1">
    <property type="nucleotide sequence ID" value="NZ_CP022743.1"/>
</dbReference>
<dbReference type="Proteomes" id="UP000215002">
    <property type="component" value="Chromosome"/>
</dbReference>
<reference evidence="1 2" key="1">
    <citation type="submission" date="2017-08" db="EMBL/GenBank/DDBJ databases">
        <title>Complete genome sequence of Mucilaginibacter sp. strain BJC16-A31.</title>
        <authorList>
            <consortium name="Henan University of Science and Technology"/>
            <person name="You X."/>
        </authorList>
    </citation>
    <scope>NUCLEOTIDE SEQUENCE [LARGE SCALE GENOMIC DNA]</scope>
    <source>
        <strain evidence="1 2">BJC16-A31</strain>
    </source>
</reference>
<organism evidence="1 2">
    <name type="scientific">Mucilaginibacter xinganensis</name>
    <dbReference type="NCBI Taxonomy" id="1234841"/>
    <lineage>
        <taxon>Bacteria</taxon>
        <taxon>Pseudomonadati</taxon>
        <taxon>Bacteroidota</taxon>
        <taxon>Sphingobacteriia</taxon>
        <taxon>Sphingobacteriales</taxon>
        <taxon>Sphingobacteriaceae</taxon>
        <taxon>Mucilaginibacter</taxon>
    </lineage>
</organism>
<dbReference type="OrthoDB" id="672896at2"/>
<name>A0A223P1U5_9SPHI</name>